<evidence type="ECO:0008006" key="3">
    <source>
        <dbReference type="Google" id="ProtNLM"/>
    </source>
</evidence>
<sequence>MDFFVWIGSIMTYTNKKSLKKDENGFAKAKLKVYAYEDSFAKAKLKVNAYEVSFAEAKLLGGTK</sequence>
<organism evidence="1 2">
    <name type="scientific">Paenibacillus anseongense</name>
    <dbReference type="NCBI Taxonomy" id="2682845"/>
    <lineage>
        <taxon>Bacteria</taxon>
        <taxon>Bacillati</taxon>
        <taxon>Bacillota</taxon>
        <taxon>Bacilli</taxon>
        <taxon>Bacillales</taxon>
        <taxon>Paenibacillaceae</taxon>
        <taxon>Paenibacillus</taxon>
    </lineage>
</organism>
<name>A0ABW9UC85_9BACL</name>
<reference evidence="1 2" key="1">
    <citation type="submission" date="2019-12" db="EMBL/GenBank/DDBJ databases">
        <authorList>
            <person name="Huq M.A."/>
        </authorList>
    </citation>
    <scope>NUCLEOTIDE SEQUENCE [LARGE SCALE GENOMIC DNA]</scope>
    <source>
        <strain evidence="1 2">MAH-34</strain>
    </source>
</reference>
<proteinExistence type="predicted"/>
<dbReference type="EMBL" id="WSEM01000015">
    <property type="protein sequence ID" value="MVQ35995.1"/>
    <property type="molecule type" value="Genomic_DNA"/>
</dbReference>
<dbReference type="Proteomes" id="UP000467637">
    <property type="component" value="Unassembled WGS sequence"/>
</dbReference>
<keyword evidence="2" id="KW-1185">Reference proteome</keyword>
<evidence type="ECO:0000313" key="1">
    <source>
        <dbReference type="EMBL" id="MVQ35995.1"/>
    </source>
</evidence>
<comment type="caution">
    <text evidence="1">The sequence shown here is derived from an EMBL/GenBank/DDBJ whole genome shotgun (WGS) entry which is preliminary data.</text>
</comment>
<protein>
    <recommendedName>
        <fullName evidence="3">NEAT domain-containing protein</fullName>
    </recommendedName>
</protein>
<accession>A0ABW9UC85</accession>
<evidence type="ECO:0000313" key="2">
    <source>
        <dbReference type="Proteomes" id="UP000467637"/>
    </source>
</evidence>
<gene>
    <name evidence="1" type="ORF">GON05_15350</name>
</gene>
<dbReference type="RefSeq" id="WP_157319928.1">
    <property type="nucleotide sequence ID" value="NZ_WSEM01000015.1"/>
</dbReference>